<gene>
    <name evidence="1" type="ORF">SAMN04488113_1343</name>
</gene>
<keyword evidence="1" id="KW-0808">Transferase</keyword>
<dbReference type="Proteomes" id="UP000198564">
    <property type="component" value="Unassembled WGS sequence"/>
</dbReference>
<dbReference type="GO" id="GO:0016301">
    <property type="term" value="F:kinase activity"/>
    <property type="evidence" value="ECO:0007669"/>
    <property type="project" value="UniProtKB-KW"/>
</dbReference>
<keyword evidence="1" id="KW-0418">Kinase</keyword>
<accession>A0A1H6UWR6</accession>
<evidence type="ECO:0000313" key="2">
    <source>
        <dbReference type="Proteomes" id="UP000198564"/>
    </source>
</evidence>
<dbReference type="InterPro" id="IPR027417">
    <property type="entry name" value="P-loop_NTPase"/>
</dbReference>
<sequence length="196" mass="22156">MDEGEARPLVKIGLVGGIRSGKDTVANYLQELIATHYTNDSTLTLGFSDGITQILEDYLPGVFNDGKPREVYQAIGQTFRRFNPDVWIEQALETIEVNEMLYPNSHYIMRDVRQPNEAEALRSLGFTIVKVVADKDVRIQRATDSHDNYTLEDFNHGTELSIDQIVPDIVINNDSTLEELYDTVEDVLLSYQSGKL</sequence>
<dbReference type="RefSeq" id="WP_091635843.1">
    <property type="nucleotide sequence ID" value="NZ_FNYW01000034.1"/>
</dbReference>
<name>A0A1H6UWR6_9LACT</name>
<dbReference type="InterPro" id="IPR048444">
    <property type="entry name" value="DNMK"/>
</dbReference>
<dbReference type="AlphaFoldDB" id="A0A1H6UWR6"/>
<dbReference type="Pfam" id="PF21448">
    <property type="entry name" value="DNMK"/>
    <property type="match status" value="1"/>
</dbReference>
<dbReference type="EMBL" id="FNYW01000034">
    <property type="protein sequence ID" value="SEI92760.1"/>
    <property type="molecule type" value="Genomic_DNA"/>
</dbReference>
<proteinExistence type="predicted"/>
<dbReference type="STRING" id="1130080.SAMN04488113_1343"/>
<organism evidence="1 2">
    <name type="scientific">Alkalibacterium gilvum</name>
    <dbReference type="NCBI Taxonomy" id="1130080"/>
    <lineage>
        <taxon>Bacteria</taxon>
        <taxon>Bacillati</taxon>
        <taxon>Bacillota</taxon>
        <taxon>Bacilli</taxon>
        <taxon>Lactobacillales</taxon>
        <taxon>Carnobacteriaceae</taxon>
        <taxon>Alkalibacterium</taxon>
    </lineage>
</organism>
<protein>
    <submittedName>
        <fullName evidence="1">Dephospho-CoA kinase</fullName>
    </submittedName>
</protein>
<keyword evidence="2" id="KW-1185">Reference proteome</keyword>
<reference evidence="2" key="1">
    <citation type="submission" date="2016-10" db="EMBL/GenBank/DDBJ databases">
        <authorList>
            <person name="Varghese N."/>
            <person name="Submissions S."/>
        </authorList>
    </citation>
    <scope>NUCLEOTIDE SEQUENCE [LARGE SCALE GENOMIC DNA]</scope>
    <source>
        <strain evidence="2">DSM 25751</strain>
    </source>
</reference>
<dbReference type="OrthoDB" id="2399160at2"/>
<dbReference type="SUPFAM" id="SSF52540">
    <property type="entry name" value="P-loop containing nucleoside triphosphate hydrolases"/>
    <property type="match status" value="1"/>
</dbReference>
<evidence type="ECO:0000313" key="1">
    <source>
        <dbReference type="EMBL" id="SEI92760.1"/>
    </source>
</evidence>
<dbReference type="Gene3D" id="3.40.50.300">
    <property type="entry name" value="P-loop containing nucleotide triphosphate hydrolases"/>
    <property type="match status" value="1"/>
</dbReference>